<dbReference type="Gene3D" id="2.60.120.680">
    <property type="entry name" value="GOLD domain"/>
    <property type="match status" value="1"/>
</dbReference>
<dbReference type="PROSITE" id="PS50191">
    <property type="entry name" value="CRAL_TRIO"/>
    <property type="match status" value="1"/>
</dbReference>
<dbReference type="InterPro" id="IPR051064">
    <property type="entry name" value="SEC14/CRAL-TRIO_domain"/>
</dbReference>
<dbReference type="CDD" id="cd00170">
    <property type="entry name" value="SEC14"/>
    <property type="match status" value="1"/>
</dbReference>
<feature type="domain" description="CRAL-TRIO" evidence="1">
    <location>
        <begin position="96"/>
        <end position="268"/>
    </location>
</feature>
<dbReference type="SUPFAM" id="SSF52087">
    <property type="entry name" value="CRAL/TRIO domain"/>
    <property type="match status" value="1"/>
</dbReference>
<name>A0A914DU11_9BILA</name>
<dbReference type="Gene3D" id="3.40.525.10">
    <property type="entry name" value="CRAL-TRIO lipid binding domain"/>
    <property type="match status" value="1"/>
</dbReference>
<dbReference type="GO" id="GO:0005737">
    <property type="term" value="C:cytoplasm"/>
    <property type="evidence" value="ECO:0007669"/>
    <property type="project" value="TreeGrafter"/>
</dbReference>
<feature type="domain" description="GOLD" evidence="2">
    <location>
        <begin position="297"/>
        <end position="393"/>
    </location>
</feature>
<evidence type="ECO:0000259" key="2">
    <source>
        <dbReference type="PROSITE" id="PS50866"/>
    </source>
</evidence>
<dbReference type="InterPro" id="IPR001251">
    <property type="entry name" value="CRAL-TRIO_dom"/>
</dbReference>
<evidence type="ECO:0000313" key="4">
    <source>
        <dbReference type="WBParaSite" id="ACRNAN_scaffold3891.g30356.t1"/>
    </source>
</evidence>
<dbReference type="SUPFAM" id="SSF101576">
    <property type="entry name" value="Supernatant protein factor (SPF), C-terminal domain"/>
    <property type="match status" value="1"/>
</dbReference>
<evidence type="ECO:0000313" key="3">
    <source>
        <dbReference type="Proteomes" id="UP000887540"/>
    </source>
</evidence>
<dbReference type="InterPro" id="IPR036598">
    <property type="entry name" value="GOLD_dom_sf"/>
</dbReference>
<dbReference type="Proteomes" id="UP000887540">
    <property type="component" value="Unplaced"/>
</dbReference>
<dbReference type="PROSITE" id="PS50866">
    <property type="entry name" value="GOLD"/>
    <property type="match status" value="1"/>
</dbReference>
<reference evidence="4" key="1">
    <citation type="submission" date="2022-11" db="UniProtKB">
        <authorList>
            <consortium name="WormBaseParasite"/>
        </authorList>
    </citation>
    <scope>IDENTIFICATION</scope>
</reference>
<dbReference type="InterPro" id="IPR036865">
    <property type="entry name" value="CRAL-TRIO_dom_sf"/>
</dbReference>
<dbReference type="WBParaSite" id="ACRNAN_scaffold3891.g30356.t1">
    <property type="protein sequence ID" value="ACRNAN_scaffold3891.g30356.t1"/>
    <property type="gene ID" value="ACRNAN_scaffold3891.g30356"/>
</dbReference>
<dbReference type="PANTHER" id="PTHR23324:SF7">
    <property type="entry name" value="CRAL-TRIO DOMAIN-CONTAINING PROTEIN"/>
    <property type="match status" value="1"/>
</dbReference>
<protein>
    <submittedName>
        <fullName evidence="4">CRAL-TRIO domain-containing protein</fullName>
    </submittedName>
</protein>
<proteinExistence type="predicted"/>
<dbReference type="AlphaFoldDB" id="A0A914DU11"/>
<sequence>MVDGMTHFFSEESIDANQRAKIEELKKALGKELLEETPLFDDDFSLLRWLLGWNYNIDEIVPRFKKASSVIKCLHLEAFAELNLDDIDEINELVSNLSPAAKYFPGGLMGQDREGNIIVCQAIAAVRPKDLVKCGKVTDLYKMALIECALSYKIVKINEEKYKRKLGSKMIFDMDGWSMDLLYTPTLKMYLNLIRLLQDVFPDFARSLIVINSPMMMSTVYQMIKPALSEQTRDKVRFVGKDYKATLIEDLGEENIYEKWGGTIKPKNGCTTGTLRMGGVPPEDIRYTEIKNPFHPDEKHLKKVSVSARNKTEVSLKVEKPGCILRWFFVSNGEVDFSIVCRGKEVWPKMRISTEYVPEYGHVICEEIDEYTLVFDNSFGTFFSKEVKFHAHIS</sequence>
<dbReference type="InterPro" id="IPR009038">
    <property type="entry name" value="GOLD_dom"/>
</dbReference>
<keyword evidence="3" id="KW-1185">Reference proteome</keyword>
<dbReference type="Pfam" id="PF00650">
    <property type="entry name" value="CRAL_TRIO"/>
    <property type="match status" value="1"/>
</dbReference>
<organism evidence="3 4">
    <name type="scientific">Acrobeloides nanus</name>
    <dbReference type="NCBI Taxonomy" id="290746"/>
    <lineage>
        <taxon>Eukaryota</taxon>
        <taxon>Metazoa</taxon>
        <taxon>Ecdysozoa</taxon>
        <taxon>Nematoda</taxon>
        <taxon>Chromadorea</taxon>
        <taxon>Rhabditida</taxon>
        <taxon>Tylenchina</taxon>
        <taxon>Cephalobomorpha</taxon>
        <taxon>Cephaloboidea</taxon>
        <taxon>Cephalobidae</taxon>
        <taxon>Acrobeloides</taxon>
    </lineage>
</organism>
<evidence type="ECO:0000259" key="1">
    <source>
        <dbReference type="PROSITE" id="PS50191"/>
    </source>
</evidence>
<dbReference type="PANTHER" id="PTHR23324">
    <property type="entry name" value="SEC14 RELATED PROTEIN"/>
    <property type="match status" value="1"/>
</dbReference>
<dbReference type="SMART" id="SM00516">
    <property type="entry name" value="SEC14"/>
    <property type="match status" value="1"/>
</dbReference>
<accession>A0A914DU11</accession>